<accession>A0A813IYU2</accession>
<name>A0A813IYU2_POLGL</name>
<proteinExistence type="predicted"/>
<reference evidence="2" key="1">
    <citation type="submission" date="2021-02" db="EMBL/GenBank/DDBJ databases">
        <authorList>
            <person name="Dougan E. K."/>
            <person name="Rhodes N."/>
            <person name="Thang M."/>
            <person name="Chan C."/>
        </authorList>
    </citation>
    <scope>NUCLEOTIDE SEQUENCE</scope>
</reference>
<evidence type="ECO:0000313" key="3">
    <source>
        <dbReference type="Proteomes" id="UP000626109"/>
    </source>
</evidence>
<evidence type="ECO:0000256" key="1">
    <source>
        <dbReference type="SAM" id="MobiDB-lite"/>
    </source>
</evidence>
<dbReference type="Proteomes" id="UP000626109">
    <property type="component" value="Unassembled WGS sequence"/>
</dbReference>
<organism evidence="2 3">
    <name type="scientific">Polarella glacialis</name>
    <name type="common">Dinoflagellate</name>
    <dbReference type="NCBI Taxonomy" id="89957"/>
    <lineage>
        <taxon>Eukaryota</taxon>
        <taxon>Sar</taxon>
        <taxon>Alveolata</taxon>
        <taxon>Dinophyceae</taxon>
        <taxon>Suessiales</taxon>
        <taxon>Suessiaceae</taxon>
        <taxon>Polarella</taxon>
    </lineage>
</organism>
<dbReference type="EMBL" id="CAJNNW010017006">
    <property type="protein sequence ID" value="CAE8660138.1"/>
    <property type="molecule type" value="Genomic_DNA"/>
</dbReference>
<gene>
    <name evidence="2" type="ORF">PGLA2088_LOCUS14055</name>
</gene>
<feature type="region of interest" description="Disordered" evidence="1">
    <location>
        <begin position="53"/>
        <end position="76"/>
    </location>
</feature>
<dbReference type="AlphaFoldDB" id="A0A813IYU2"/>
<feature type="compositionally biased region" description="Low complexity" evidence="1">
    <location>
        <begin position="60"/>
        <end position="69"/>
    </location>
</feature>
<sequence>TSASQGSSLLESLDTLHPTDLSQRIRSLDRNALEDLAGDLFLNLKLLDERLAQARKARQTSRTTATSARGQGTASR</sequence>
<comment type="caution">
    <text evidence="2">The sequence shown here is derived from an EMBL/GenBank/DDBJ whole genome shotgun (WGS) entry which is preliminary data.</text>
</comment>
<feature type="non-terminal residue" evidence="2">
    <location>
        <position position="76"/>
    </location>
</feature>
<evidence type="ECO:0000313" key="2">
    <source>
        <dbReference type="EMBL" id="CAE8660138.1"/>
    </source>
</evidence>
<protein>
    <submittedName>
        <fullName evidence="2">Uncharacterized protein</fullName>
    </submittedName>
</protein>